<accession>A0AAD4GY09</accession>
<dbReference type="InterPro" id="IPR013752">
    <property type="entry name" value="KPA_reductase"/>
</dbReference>
<proteinExistence type="predicted"/>
<comment type="caution">
    <text evidence="2">The sequence shown here is derived from an EMBL/GenBank/DDBJ whole genome shotgun (WGS) entry which is preliminary data.</text>
</comment>
<dbReference type="InterPro" id="IPR051402">
    <property type="entry name" value="KPR-Related"/>
</dbReference>
<dbReference type="Pfam" id="PF08546">
    <property type="entry name" value="ApbA_C"/>
    <property type="match status" value="1"/>
</dbReference>
<sequence length="178" mass="18976">MRPAVSVDATIALQNGINIEAPFRALFVTNPLLSAVLYTPVSQTSPTTFADSLLDMIYLGTYTASAPTTHKAAAEYLTQALYAGVASATQIEDIQLERWKKLLINGSENSVCALCGLRDATFLQSSMGAVGFLRDVMREIAATATATAVGYEGIDEGVVEEQMELLLARALPGVMPSR</sequence>
<dbReference type="PANTHER" id="PTHR21708:SF30">
    <property type="entry name" value="2-DEHYDROPANTOATE 2-REDUCTASE-RELATED"/>
    <property type="match status" value="1"/>
</dbReference>
<evidence type="ECO:0000313" key="3">
    <source>
        <dbReference type="Proteomes" id="UP001194746"/>
    </source>
</evidence>
<dbReference type="SUPFAM" id="SSF48179">
    <property type="entry name" value="6-phosphogluconate dehydrogenase C-terminal domain-like"/>
    <property type="match status" value="1"/>
</dbReference>
<gene>
    <name evidence="2" type="ORF">FE257_007907</name>
</gene>
<dbReference type="Gene3D" id="1.10.1040.10">
    <property type="entry name" value="N-(1-d-carboxylethyl)-l-norvaline Dehydrogenase, domain 2"/>
    <property type="match status" value="1"/>
</dbReference>
<dbReference type="GO" id="GO:0005737">
    <property type="term" value="C:cytoplasm"/>
    <property type="evidence" value="ECO:0007669"/>
    <property type="project" value="TreeGrafter"/>
</dbReference>
<dbReference type="Proteomes" id="UP001194746">
    <property type="component" value="Unassembled WGS sequence"/>
</dbReference>
<evidence type="ECO:0000259" key="1">
    <source>
        <dbReference type="Pfam" id="PF08546"/>
    </source>
</evidence>
<keyword evidence="3" id="KW-1185">Reference proteome</keyword>
<reference evidence="2" key="1">
    <citation type="journal article" date="2019" name="Beilstein J. Org. Chem.">
        <title>Nanangenines: drimane sesquiterpenoids as the dominant metabolite cohort of a novel Australian fungus, Aspergillus nanangensis.</title>
        <authorList>
            <person name="Lacey H.J."/>
            <person name="Gilchrist C.L.M."/>
            <person name="Crombie A."/>
            <person name="Kalaitzis J.A."/>
            <person name="Vuong D."/>
            <person name="Rutledge P.J."/>
            <person name="Turner P."/>
            <person name="Pitt J.I."/>
            <person name="Lacey E."/>
            <person name="Chooi Y.H."/>
            <person name="Piggott A.M."/>
        </authorList>
    </citation>
    <scope>NUCLEOTIDE SEQUENCE</scope>
    <source>
        <strain evidence="2">MST-FP2251</strain>
    </source>
</reference>
<name>A0AAD4GY09_ASPNN</name>
<dbReference type="InterPro" id="IPR008927">
    <property type="entry name" value="6-PGluconate_DH-like_C_sf"/>
</dbReference>
<dbReference type="Gene3D" id="3.40.50.720">
    <property type="entry name" value="NAD(P)-binding Rossmann-like Domain"/>
    <property type="match status" value="1"/>
</dbReference>
<dbReference type="PANTHER" id="PTHR21708">
    <property type="entry name" value="PROBABLE 2-DEHYDROPANTOATE 2-REDUCTASE"/>
    <property type="match status" value="1"/>
</dbReference>
<feature type="domain" description="Ketopantoate reductase C-terminal" evidence="1">
    <location>
        <begin position="93"/>
        <end position="167"/>
    </location>
</feature>
<dbReference type="EMBL" id="VCAU01000004">
    <property type="protein sequence ID" value="KAF9894404.1"/>
    <property type="molecule type" value="Genomic_DNA"/>
</dbReference>
<protein>
    <recommendedName>
        <fullName evidence="1">Ketopantoate reductase C-terminal domain-containing protein</fullName>
    </recommendedName>
</protein>
<dbReference type="AlphaFoldDB" id="A0AAD4GY09"/>
<dbReference type="InterPro" id="IPR013328">
    <property type="entry name" value="6PGD_dom2"/>
</dbReference>
<evidence type="ECO:0000313" key="2">
    <source>
        <dbReference type="EMBL" id="KAF9894404.1"/>
    </source>
</evidence>
<organism evidence="2 3">
    <name type="scientific">Aspergillus nanangensis</name>
    <dbReference type="NCBI Taxonomy" id="2582783"/>
    <lineage>
        <taxon>Eukaryota</taxon>
        <taxon>Fungi</taxon>
        <taxon>Dikarya</taxon>
        <taxon>Ascomycota</taxon>
        <taxon>Pezizomycotina</taxon>
        <taxon>Eurotiomycetes</taxon>
        <taxon>Eurotiomycetidae</taxon>
        <taxon>Eurotiales</taxon>
        <taxon>Aspergillaceae</taxon>
        <taxon>Aspergillus</taxon>
        <taxon>Aspergillus subgen. Circumdati</taxon>
    </lineage>
</organism>
<reference evidence="2" key="2">
    <citation type="submission" date="2020-02" db="EMBL/GenBank/DDBJ databases">
        <authorList>
            <person name="Gilchrist C.L.M."/>
            <person name="Chooi Y.-H."/>
        </authorList>
    </citation>
    <scope>NUCLEOTIDE SEQUENCE</scope>
    <source>
        <strain evidence="2">MST-FP2251</strain>
    </source>
</reference>